<dbReference type="PANTHER" id="PTHR37829:SF3">
    <property type="entry name" value="PROTEIN JAYE-RELATED"/>
    <property type="match status" value="1"/>
</dbReference>
<name>A0A399IMZ3_9CLOT</name>
<dbReference type="Pfam" id="PF26079">
    <property type="entry name" value="Baseplate_J_C"/>
    <property type="match status" value="1"/>
</dbReference>
<organism evidence="4 5">
    <name type="scientific">Clostridium chromiireducens</name>
    <dbReference type="NCBI Taxonomy" id="225345"/>
    <lineage>
        <taxon>Bacteria</taxon>
        <taxon>Bacillati</taxon>
        <taxon>Bacillota</taxon>
        <taxon>Clostridia</taxon>
        <taxon>Eubacteriales</taxon>
        <taxon>Clostridiaceae</taxon>
        <taxon>Clostridium</taxon>
    </lineage>
</organism>
<dbReference type="EMBL" id="QXDJ01000003">
    <property type="protein sequence ID" value="RII34301.1"/>
    <property type="molecule type" value="Genomic_DNA"/>
</dbReference>
<sequence>MVRTLDEIILEMLNELRTKGIDITDFNSSPVIYSIVETAAHQVQIAEYRAADIVRQYFIEDSVDKELDKRLKERGLPERYEGSKAVGSIILGKNSAYILNAVVFKDTVFKTLDGTIQLVVTKDTDITAGSTSIKVPVKCNSIGKNGNLVPFTGLTYSGVAISEVEWIKVDELGLFGGNERESDDEVKARLLYDIQNPAGSGNKNHYIKWAKEVSGVGKVLCIPEWKGIGTGTVKVVVTDTNTDPASDELIAKAQKYIDPVHRMGEGMAPVGAEVTVTTVDMYKTNLSYALTIRTGYIKDEVKANIRKNINEYYKTLTLEDLKTGYVDIRYNYIGNIIFSTDGVDDYSNLFINGQNKNVAVPVTSLAIVGDMVE</sequence>
<evidence type="ECO:0000256" key="1">
    <source>
        <dbReference type="ARBA" id="ARBA00038087"/>
    </source>
</evidence>
<dbReference type="PANTHER" id="PTHR37829">
    <property type="entry name" value="PHAGE-LIKE ELEMENT PBSX PROTEIN XKDT"/>
    <property type="match status" value="1"/>
</dbReference>
<proteinExistence type="inferred from homology"/>
<feature type="domain" description="Baseplate J-like C-terminal" evidence="3">
    <location>
        <begin position="285"/>
        <end position="371"/>
    </location>
</feature>
<protein>
    <submittedName>
        <fullName evidence="4">Baseplate J/gp47 family protein</fullName>
    </submittedName>
</protein>
<reference evidence="4 5" key="1">
    <citation type="submission" date="2018-08" db="EMBL/GenBank/DDBJ databases">
        <title>Genome of Clostridium chromiireducens C1, DSM12136.</title>
        <authorList>
            <person name="Xing M."/>
            <person name="Wei Y."/>
            <person name="Ang E.L."/>
            <person name="Zhao H."/>
            <person name="Zhang Y."/>
        </authorList>
    </citation>
    <scope>NUCLEOTIDE SEQUENCE [LARGE SCALE GENOMIC DNA]</scope>
    <source>
        <strain evidence="4 5">C1</strain>
    </source>
</reference>
<dbReference type="RefSeq" id="WP_119367068.1">
    <property type="nucleotide sequence ID" value="NZ_QXDJ01000003.1"/>
</dbReference>
<comment type="caution">
    <text evidence="4">The sequence shown here is derived from an EMBL/GenBank/DDBJ whole genome shotgun (WGS) entry which is preliminary data.</text>
</comment>
<dbReference type="AlphaFoldDB" id="A0A399IMZ3"/>
<evidence type="ECO:0000313" key="5">
    <source>
        <dbReference type="Proteomes" id="UP000265930"/>
    </source>
</evidence>
<dbReference type="InterPro" id="IPR058530">
    <property type="entry name" value="Baseplate_J-like_C"/>
</dbReference>
<comment type="similarity">
    <text evidence="1">Belongs to the Mu gp47/PBSX XkdT family.</text>
</comment>
<dbReference type="InterPro" id="IPR052399">
    <property type="entry name" value="Phage_Baseplate_Assmbl_Protein"/>
</dbReference>
<evidence type="ECO:0000259" key="3">
    <source>
        <dbReference type="Pfam" id="PF26079"/>
    </source>
</evidence>
<dbReference type="Proteomes" id="UP000265930">
    <property type="component" value="Unassembled WGS sequence"/>
</dbReference>
<feature type="domain" description="Baseplate J-like central" evidence="2">
    <location>
        <begin position="200"/>
        <end position="277"/>
    </location>
</feature>
<accession>A0A399IMZ3</accession>
<gene>
    <name evidence="4" type="ORF">D2A34_14220</name>
</gene>
<evidence type="ECO:0000313" key="4">
    <source>
        <dbReference type="EMBL" id="RII34301.1"/>
    </source>
</evidence>
<dbReference type="InterPro" id="IPR058531">
    <property type="entry name" value="Baseplate_J_M"/>
</dbReference>
<dbReference type="Pfam" id="PF26078">
    <property type="entry name" value="Baseplate_J_M"/>
    <property type="match status" value="1"/>
</dbReference>
<evidence type="ECO:0000259" key="2">
    <source>
        <dbReference type="Pfam" id="PF26078"/>
    </source>
</evidence>